<keyword evidence="11" id="KW-1185">Reference proteome</keyword>
<proteinExistence type="inferred from homology"/>
<feature type="domain" description="Enolpyruvate transferase" evidence="9">
    <location>
        <begin position="57"/>
        <end position="410"/>
    </location>
</feature>
<evidence type="ECO:0000256" key="7">
    <source>
        <dbReference type="ARBA" id="ARBA00030046"/>
    </source>
</evidence>
<comment type="catalytic activity">
    <reaction evidence="8">
        <text>3-phosphoshikimate + phosphoenolpyruvate = 5-O-(1-carboxyvinyl)-3-phosphoshikimate + phosphate</text>
        <dbReference type="Rhea" id="RHEA:21256"/>
        <dbReference type="ChEBI" id="CHEBI:43474"/>
        <dbReference type="ChEBI" id="CHEBI:57701"/>
        <dbReference type="ChEBI" id="CHEBI:58702"/>
        <dbReference type="ChEBI" id="CHEBI:145989"/>
        <dbReference type="EC" id="2.5.1.19"/>
    </reaction>
    <physiologicalReaction direction="left-to-right" evidence="8">
        <dbReference type="Rhea" id="RHEA:21257"/>
    </physiologicalReaction>
</comment>
<reference evidence="10" key="1">
    <citation type="submission" date="2021-12" db="EMBL/GenBank/DDBJ databases">
        <authorList>
            <person name="Rodrigo-Torres L."/>
            <person name="Arahal R. D."/>
            <person name="Lucena T."/>
        </authorList>
    </citation>
    <scope>NUCLEOTIDE SEQUENCE</scope>
    <source>
        <strain evidence="10">CECT 8419</strain>
    </source>
</reference>
<dbReference type="Pfam" id="PF00275">
    <property type="entry name" value="EPSP_synthase"/>
    <property type="match status" value="1"/>
</dbReference>
<dbReference type="PIRSF" id="PIRSF000505">
    <property type="entry name" value="EPSPS"/>
    <property type="match status" value="1"/>
</dbReference>
<dbReference type="EC" id="2.5.1.19" evidence="3"/>
<evidence type="ECO:0000256" key="6">
    <source>
        <dbReference type="ARBA" id="ARBA00023141"/>
    </source>
</evidence>
<dbReference type="InterPro" id="IPR036968">
    <property type="entry name" value="Enolpyruvate_Tfrase_sf"/>
</dbReference>
<dbReference type="PANTHER" id="PTHR21090">
    <property type="entry name" value="AROM/DEHYDROQUINATE SYNTHASE"/>
    <property type="match status" value="1"/>
</dbReference>
<dbReference type="SUPFAM" id="SSF55205">
    <property type="entry name" value="EPT/RTPC-like"/>
    <property type="match status" value="1"/>
</dbReference>
<dbReference type="GO" id="GO:0003866">
    <property type="term" value="F:3-phosphoshikimate 1-carboxyvinyltransferase activity"/>
    <property type="evidence" value="ECO:0007669"/>
    <property type="project" value="UniProtKB-EC"/>
</dbReference>
<accession>A0ABN8F466</accession>
<comment type="pathway">
    <text evidence="1">Metabolic intermediate biosynthesis; chorismate biosynthesis; chorismate from D-erythrose 4-phosphate and phosphoenolpyruvate: step 6/7.</text>
</comment>
<evidence type="ECO:0000256" key="8">
    <source>
        <dbReference type="ARBA" id="ARBA00044633"/>
    </source>
</evidence>
<dbReference type="InterPro" id="IPR006264">
    <property type="entry name" value="EPSP_synthase"/>
</dbReference>
<evidence type="ECO:0000256" key="5">
    <source>
        <dbReference type="ARBA" id="ARBA00022679"/>
    </source>
</evidence>
<evidence type="ECO:0000256" key="2">
    <source>
        <dbReference type="ARBA" id="ARBA00009948"/>
    </source>
</evidence>
<dbReference type="InterPro" id="IPR013792">
    <property type="entry name" value="RNA3'P_cycl/enolpyr_Trfase_a/b"/>
</dbReference>
<evidence type="ECO:0000259" key="9">
    <source>
        <dbReference type="Pfam" id="PF00275"/>
    </source>
</evidence>
<dbReference type="EMBL" id="CAKLPZ010000002">
    <property type="protein sequence ID" value="CAH1001399.1"/>
    <property type="molecule type" value="Genomic_DNA"/>
</dbReference>
<dbReference type="InterPro" id="IPR001986">
    <property type="entry name" value="Enolpyruvate_Tfrase_dom"/>
</dbReference>
<keyword evidence="4" id="KW-0028">Amino-acid biosynthesis</keyword>
<gene>
    <name evidence="10" type="primary">aroA</name>
    <name evidence="10" type="ORF">LEM8419_02302</name>
</gene>
<evidence type="ECO:0000313" key="11">
    <source>
        <dbReference type="Proteomes" id="UP000837803"/>
    </source>
</evidence>
<evidence type="ECO:0000313" key="10">
    <source>
        <dbReference type="EMBL" id="CAH1001399.1"/>
    </source>
</evidence>
<protein>
    <recommendedName>
        <fullName evidence="3">3-phosphoshikimate 1-carboxyvinyltransferase</fullName>
        <ecNumber evidence="3">2.5.1.19</ecNumber>
    </recommendedName>
    <alternativeName>
        <fullName evidence="7">5-enolpyruvylshikimate-3-phosphate synthase</fullName>
    </alternativeName>
</protein>
<name>A0ABN8F466_9BACT</name>
<evidence type="ECO:0000256" key="3">
    <source>
        <dbReference type="ARBA" id="ARBA00012450"/>
    </source>
</evidence>
<evidence type="ECO:0000256" key="4">
    <source>
        <dbReference type="ARBA" id="ARBA00022605"/>
    </source>
</evidence>
<dbReference type="RefSeq" id="WP_238751246.1">
    <property type="nucleotide sequence ID" value="NZ_CAKLPZ010000002.1"/>
</dbReference>
<comment type="caution">
    <text evidence="10">The sequence shown here is derived from an EMBL/GenBank/DDBJ whole genome shotgun (WGS) entry which is preliminary data.</text>
</comment>
<dbReference type="PANTHER" id="PTHR21090:SF5">
    <property type="entry name" value="PENTAFUNCTIONAL AROM POLYPEPTIDE"/>
    <property type="match status" value="1"/>
</dbReference>
<dbReference type="Gene3D" id="3.65.10.10">
    <property type="entry name" value="Enolpyruvate transferase domain"/>
    <property type="match status" value="3"/>
</dbReference>
<evidence type="ECO:0000256" key="1">
    <source>
        <dbReference type="ARBA" id="ARBA00004811"/>
    </source>
</evidence>
<keyword evidence="5 10" id="KW-0808">Transferase</keyword>
<organism evidence="10 11">
    <name type="scientific">Neolewinella maritima</name>
    <dbReference type="NCBI Taxonomy" id="1383882"/>
    <lineage>
        <taxon>Bacteria</taxon>
        <taxon>Pseudomonadati</taxon>
        <taxon>Bacteroidota</taxon>
        <taxon>Saprospiria</taxon>
        <taxon>Saprospirales</taxon>
        <taxon>Lewinellaceae</taxon>
        <taxon>Neolewinella</taxon>
    </lineage>
</organism>
<dbReference type="Proteomes" id="UP000837803">
    <property type="component" value="Unassembled WGS sequence"/>
</dbReference>
<comment type="similarity">
    <text evidence="2">Belongs to the EPSP synthase family.</text>
</comment>
<keyword evidence="6" id="KW-0057">Aromatic amino acid biosynthesis</keyword>
<sequence length="420" mass="45812">MTSPLEISYPGGPLTGHLRLTGSKSIANRALLIRALTPDGFTIHGLAAADDTVRMQQLLESDDEVLDCGPAGTTYRFLTGYLCRRQGTQLLTGSARMKERPIGILVDALRSLGADITYAENEGYPPLHIGYSALDKSDRVSIAADTSSQYISSLLMLAPTLPNGLKLTLEGEIVSMPYIKMTLSLMGYFGIKHHWEGQTVIVAPQYYQARDFTVEADWSAASYYYSLAALSESAELHIDGLFQDSLQGDAVVKELYEEFGVTTTFTDTGVQLIKPAGTVAPVLFEHNFVDCPDIAQTLMVTCAGLGVQGLYSGLQTLFIKETDRVKAMKAELGKVGVSLYKIPQRMAGKTGILYFAQEGRADYAAGTPTFATYHDHRMAMALAPLAVQHAVRLEDPEVVKKSYPDFYRDLQQLGIGPKTV</sequence>